<feature type="region of interest" description="Disordered" evidence="5">
    <location>
        <begin position="415"/>
        <end position="437"/>
    </location>
</feature>
<dbReference type="InterPro" id="IPR033712">
    <property type="entry name" value="Pumilio_RNA-bd"/>
</dbReference>
<dbReference type="InterPro" id="IPR016024">
    <property type="entry name" value="ARM-type_fold"/>
</dbReference>
<dbReference type="Gene3D" id="1.25.10.10">
    <property type="entry name" value="Leucine-rich Repeat Variant"/>
    <property type="match status" value="1"/>
</dbReference>
<feature type="region of interest" description="Disordered" evidence="5">
    <location>
        <begin position="352"/>
        <end position="374"/>
    </location>
</feature>
<comment type="caution">
    <text evidence="7">The sequence shown here is derived from an EMBL/GenBank/DDBJ whole genome shotgun (WGS) entry which is preliminary data.</text>
</comment>
<feature type="region of interest" description="Disordered" evidence="5">
    <location>
        <begin position="916"/>
        <end position="950"/>
    </location>
</feature>
<dbReference type="STRING" id="268505.A0A2A9PB46"/>
<dbReference type="OrthoDB" id="668540at2759"/>
<feature type="repeat" description="Pumilio" evidence="3">
    <location>
        <begin position="609"/>
        <end position="644"/>
    </location>
</feature>
<sequence length="983" mass="108582">MDELRFRSQQSPRNETSMTAYVSPPRNGARLPQQTSHDPRSNMPRRFTTDSGRVPTVPSVSPPQRVDAPQDYTTMHKVQLIEQKKMEYERIREQKRRFELEMLRLDQQQIREAQELAQMEEEVMGRMPGHQSEPTTPPEYHDNTGFPSIFSRPNRYSTSSIASPPGLYSRPARSGSQLTSPPAGLVQHRYGDDDEKEEAVRQDPTSHRSTNALNRYSMPVTRSRNGLYDMNLDQTNTTRFLFGDDEPKALPRGQTPDESFPTLVRCEDQNLVLSASSAALDLAQSPSPKPEPPAANGWSRVNRHRTQQSLSSINGSSPNQATELATSGNRPSSIGNSIDLKYLATEATGGLLSSQSHPNMAATPPRLQSSFSANDVPTVKNTAGPTMMNTNANSHAQQHFHNHNASIGRIPAGAVPTRGHNRELSSDTTATSGREQGNAYPSIQSALQASAPPFGPSLSSPSPMMSASAVASPTNTMNQFHTAFYPANSYAAMGASAATASFGMPMLAASMQQMNISGVNGGAVYPPQSYTGFGSIPFNQGAQSRDSQARVMQNRRQVDSEAMSRYNNMPLESFRGQIYELCKDQHGCRYLQKKLEEREADQVKVILLETKQHVTELMMDPFGNYLCQKLLEFCDDDERTVLIQNASQDMVRIALNQHGTRALQKMIEFVSTAQQVRLIIEALRFRVVELIQDLNGNHVIQKCLNKLGPVDAQFIFDAVGSNCVDVGTHRHGCCVLQRCIDHATGHQKAWLVERITNHARVLVQDPFGNYVVQYIIDLNEPSFTDPVVRSFKGCIGSLSRHKFSSNVVEKCLRCAGPESKDMIVDELLAPQEIERNLRDSFGNYVIQTAVEFATPHQKYRLVEAIRPLLPQIRNTPYGRRIQAKIAQYDNRGIAASSGQATPADNTQGQISIRPGHARAMSGTASVTLNNGPPSGLASQGPRQNLPVYAPGPFQQTQYRQMAPANYSPAHPGNNSADGEPQWL</sequence>
<feature type="repeat" description="Pumilio" evidence="3">
    <location>
        <begin position="754"/>
        <end position="789"/>
    </location>
</feature>
<feature type="compositionally biased region" description="Polar residues" evidence="5">
    <location>
        <begin position="7"/>
        <end position="20"/>
    </location>
</feature>
<keyword evidence="1" id="KW-0677">Repeat</keyword>
<dbReference type="Pfam" id="PF00806">
    <property type="entry name" value="PUF"/>
    <property type="match status" value="8"/>
</dbReference>
<gene>
    <name evidence="7" type="ORF">XA68_14192</name>
</gene>
<feature type="region of interest" description="Disordered" evidence="5">
    <location>
        <begin position="123"/>
        <end position="213"/>
    </location>
</feature>
<feature type="repeat" description="Pumilio" evidence="3">
    <location>
        <begin position="790"/>
        <end position="825"/>
    </location>
</feature>
<dbReference type="CDD" id="cd07920">
    <property type="entry name" value="Pumilio"/>
    <property type="match status" value="1"/>
</dbReference>
<evidence type="ECO:0000256" key="2">
    <source>
        <dbReference type="ARBA" id="ARBA00024893"/>
    </source>
</evidence>
<dbReference type="PANTHER" id="PTHR12537:SF13">
    <property type="entry name" value="PUMILIO HOMOLOGY DOMAIN FAMILY MEMBER 4"/>
    <property type="match status" value="1"/>
</dbReference>
<evidence type="ECO:0000259" key="6">
    <source>
        <dbReference type="PROSITE" id="PS50303"/>
    </source>
</evidence>
<feature type="compositionally biased region" description="Polar residues" evidence="5">
    <location>
        <begin position="307"/>
        <end position="334"/>
    </location>
</feature>
<dbReference type="PROSITE" id="PS50303">
    <property type="entry name" value="PUM_HD"/>
    <property type="match status" value="1"/>
</dbReference>
<dbReference type="SUPFAM" id="SSF48371">
    <property type="entry name" value="ARM repeat"/>
    <property type="match status" value="1"/>
</dbReference>
<dbReference type="PROSITE" id="PS50302">
    <property type="entry name" value="PUM"/>
    <property type="match status" value="8"/>
</dbReference>
<dbReference type="GO" id="GO:0010608">
    <property type="term" value="P:post-transcriptional regulation of gene expression"/>
    <property type="evidence" value="ECO:0007669"/>
    <property type="project" value="TreeGrafter"/>
</dbReference>
<evidence type="ECO:0000256" key="4">
    <source>
        <dbReference type="SAM" id="Coils"/>
    </source>
</evidence>
<feature type="region of interest" description="Disordered" evidence="5">
    <location>
        <begin position="963"/>
        <end position="983"/>
    </location>
</feature>
<feature type="region of interest" description="Disordered" evidence="5">
    <location>
        <begin position="305"/>
        <end position="334"/>
    </location>
</feature>
<feature type="repeat" description="Pumilio" evidence="3">
    <location>
        <begin position="682"/>
        <end position="717"/>
    </location>
</feature>
<dbReference type="InterPro" id="IPR001313">
    <property type="entry name" value="Pumilio_RNA-bd_rpt"/>
</dbReference>
<dbReference type="FunFam" id="1.25.10.10:FF:000237">
    <property type="entry name" value="Pumilio homolog 9"/>
    <property type="match status" value="1"/>
</dbReference>
<feature type="repeat" description="Pumilio" evidence="3">
    <location>
        <begin position="573"/>
        <end position="608"/>
    </location>
</feature>
<evidence type="ECO:0000313" key="8">
    <source>
        <dbReference type="Proteomes" id="UP000037136"/>
    </source>
</evidence>
<organism evidence="7 8">
    <name type="scientific">Ophiocordyceps unilateralis</name>
    <name type="common">Zombie-ant fungus</name>
    <name type="synonym">Torrubia unilateralis</name>
    <dbReference type="NCBI Taxonomy" id="268505"/>
    <lineage>
        <taxon>Eukaryota</taxon>
        <taxon>Fungi</taxon>
        <taxon>Dikarya</taxon>
        <taxon>Ascomycota</taxon>
        <taxon>Pezizomycotina</taxon>
        <taxon>Sordariomycetes</taxon>
        <taxon>Hypocreomycetidae</taxon>
        <taxon>Hypocreales</taxon>
        <taxon>Ophiocordycipitaceae</taxon>
        <taxon>Ophiocordyceps</taxon>
    </lineage>
</organism>
<feature type="repeat" description="Pumilio" evidence="3">
    <location>
        <begin position="718"/>
        <end position="753"/>
    </location>
</feature>
<feature type="domain" description="PUM-HD" evidence="6">
    <location>
        <begin position="547"/>
        <end position="889"/>
    </location>
</feature>
<evidence type="ECO:0000256" key="3">
    <source>
        <dbReference type="PROSITE-ProRule" id="PRU00317"/>
    </source>
</evidence>
<evidence type="ECO:0000313" key="7">
    <source>
        <dbReference type="EMBL" id="PFH58090.1"/>
    </source>
</evidence>
<dbReference type="Proteomes" id="UP000037136">
    <property type="component" value="Unassembled WGS sequence"/>
</dbReference>
<dbReference type="InterPro" id="IPR033133">
    <property type="entry name" value="PUM-HD"/>
</dbReference>
<name>A0A2A9PB46_OPHUN</name>
<accession>A0A2A9PB46</accession>
<dbReference type="PANTHER" id="PTHR12537">
    <property type="entry name" value="RNA BINDING PROTEIN PUMILIO-RELATED"/>
    <property type="match status" value="1"/>
</dbReference>
<dbReference type="EMBL" id="LAZP02000330">
    <property type="protein sequence ID" value="PFH58090.1"/>
    <property type="molecule type" value="Genomic_DNA"/>
</dbReference>
<feature type="coiled-coil region" evidence="4">
    <location>
        <begin position="81"/>
        <end position="122"/>
    </location>
</feature>
<feature type="repeat" description="Pumilio" evidence="3">
    <location>
        <begin position="826"/>
        <end position="863"/>
    </location>
</feature>
<proteinExistence type="predicted"/>
<comment type="function">
    <text evidence="2">RNA-binding nucleolar protein required for pre-rRNA processing. Involved in production of 18S rRNA and assembly of small ribosomal subunit.</text>
</comment>
<feature type="repeat" description="Pumilio" evidence="3">
    <location>
        <begin position="645"/>
        <end position="681"/>
    </location>
</feature>
<dbReference type="GO" id="GO:0005737">
    <property type="term" value="C:cytoplasm"/>
    <property type="evidence" value="ECO:0007669"/>
    <property type="project" value="TreeGrafter"/>
</dbReference>
<keyword evidence="8" id="KW-1185">Reference proteome</keyword>
<feature type="region of interest" description="Disordered" evidence="5">
    <location>
        <begin position="1"/>
        <end position="69"/>
    </location>
</feature>
<dbReference type="GO" id="GO:0003729">
    <property type="term" value="F:mRNA binding"/>
    <property type="evidence" value="ECO:0007669"/>
    <property type="project" value="TreeGrafter"/>
</dbReference>
<feature type="compositionally biased region" description="Polar residues" evidence="5">
    <location>
        <begin position="922"/>
        <end position="942"/>
    </location>
</feature>
<keyword evidence="4" id="KW-0175">Coiled coil</keyword>
<protein>
    <recommendedName>
        <fullName evidence="6">PUM-HD domain-containing protein</fullName>
    </recommendedName>
</protein>
<dbReference type="SMART" id="SM00025">
    <property type="entry name" value="Pumilio"/>
    <property type="match status" value="8"/>
</dbReference>
<feature type="compositionally biased region" description="Polar residues" evidence="5">
    <location>
        <begin position="426"/>
        <end position="437"/>
    </location>
</feature>
<dbReference type="InterPro" id="IPR011989">
    <property type="entry name" value="ARM-like"/>
</dbReference>
<reference evidence="7 8" key="1">
    <citation type="journal article" date="2015" name="BMC Genomics">
        <title>Gene expression during zombie ant biting behavior reflects the complexity underlying fungal parasitic behavioral manipulation.</title>
        <authorList>
            <person name="de Bekker C."/>
            <person name="Ohm R.A."/>
            <person name="Loreto R.G."/>
            <person name="Sebastian A."/>
            <person name="Albert I."/>
            <person name="Merrow M."/>
            <person name="Brachmann A."/>
            <person name="Hughes D.P."/>
        </authorList>
    </citation>
    <scope>NUCLEOTIDE SEQUENCE [LARGE SCALE GENOMIC DNA]</scope>
    <source>
        <strain evidence="7 8">SC16a</strain>
    </source>
</reference>
<evidence type="ECO:0000256" key="5">
    <source>
        <dbReference type="SAM" id="MobiDB-lite"/>
    </source>
</evidence>
<dbReference type="AlphaFoldDB" id="A0A2A9PB46"/>
<reference evidence="7 8" key="2">
    <citation type="journal article" date="2017" name="Sci. Rep.">
        <title>Ant-infecting Ophiocordyceps genomes reveal a high diversity of potential behavioral manipulation genes and a possible major role for enterotoxins.</title>
        <authorList>
            <person name="de Bekker C."/>
            <person name="Ohm R.A."/>
            <person name="Evans H.C."/>
            <person name="Brachmann A."/>
            <person name="Hughes D.P."/>
        </authorList>
    </citation>
    <scope>NUCLEOTIDE SEQUENCE [LARGE SCALE GENOMIC DNA]</scope>
    <source>
        <strain evidence="7 8">SC16a</strain>
    </source>
</reference>
<evidence type="ECO:0000256" key="1">
    <source>
        <dbReference type="ARBA" id="ARBA00022737"/>
    </source>
</evidence>